<keyword evidence="4" id="KW-0539">Nucleus</keyword>
<protein>
    <submittedName>
        <fullName evidence="5">Uncharacterized protein</fullName>
    </submittedName>
</protein>
<dbReference type="AlphaFoldDB" id="A0A1Y1X3N8"/>
<dbReference type="PANTHER" id="PTHR21664:SF1">
    <property type="entry name" value="NUDC DOMAIN-CONTAINING PROTEIN 1"/>
    <property type="match status" value="1"/>
</dbReference>
<comment type="subcellular location">
    <subcellularLocation>
        <location evidence="2">Cytoplasm</location>
    </subcellularLocation>
    <subcellularLocation>
        <location evidence="1">Nucleus</location>
    </subcellularLocation>
</comment>
<dbReference type="Proteomes" id="UP000193944">
    <property type="component" value="Unassembled WGS sequence"/>
</dbReference>
<dbReference type="STRING" id="1754192.A0A1Y1X3N8"/>
<dbReference type="GO" id="GO:0005737">
    <property type="term" value="C:cytoplasm"/>
    <property type="evidence" value="ECO:0007669"/>
    <property type="project" value="UniProtKB-SubCell"/>
</dbReference>
<dbReference type="GO" id="GO:0005634">
    <property type="term" value="C:nucleus"/>
    <property type="evidence" value="ECO:0007669"/>
    <property type="project" value="UniProtKB-SubCell"/>
</dbReference>
<comment type="caution">
    <text evidence="5">The sequence shown here is derived from an EMBL/GenBank/DDBJ whole genome shotgun (WGS) entry which is preliminary data.</text>
</comment>
<gene>
    <name evidence="5" type="ORF">BCR32DRAFT_280561</name>
</gene>
<evidence type="ECO:0000313" key="5">
    <source>
        <dbReference type="EMBL" id="ORX80430.1"/>
    </source>
</evidence>
<evidence type="ECO:0000256" key="2">
    <source>
        <dbReference type="ARBA" id="ARBA00004496"/>
    </source>
</evidence>
<keyword evidence="3" id="KW-0963">Cytoplasm</keyword>
<evidence type="ECO:0000313" key="6">
    <source>
        <dbReference type="Proteomes" id="UP000193944"/>
    </source>
</evidence>
<evidence type="ECO:0000256" key="1">
    <source>
        <dbReference type="ARBA" id="ARBA00004123"/>
    </source>
</evidence>
<dbReference type="EMBL" id="MCFG01000146">
    <property type="protein sequence ID" value="ORX80430.1"/>
    <property type="molecule type" value="Genomic_DNA"/>
</dbReference>
<accession>A0A1Y1X3N8</accession>
<name>A0A1Y1X3N8_9FUNG</name>
<dbReference type="PANTHER" id="PTHR21664">
    <property type="entry name" value="CHRONIC MYELOGENOUS LEUKEMIA TUMOR ANTIGEN 66"/>
    <property type="match status" value="1"/>
</dbReference>
<keyword evidence="6" id="KW-1185">Reference proteome</keyword>
<sequence length="244" mass="28247">MFKEDDNVLETVDPSELANIKERLLMFTGKEDNGLYQNINSIQQIEECDMEKSPISFIRVSQTGQITDINQGSGFEWLCTSFPTLETPYYMSMTDDNINQNEPLHEPYITNYLCLKQDVDGIILKLENNLEMNHCAVFNAFGFVEASKRNKKFAYISNDFRYALIVETSKLVFVYSQPSDEESKRNSASQYLIDVSNYDDSQMINDKEHQKEELIYGVAQLDQNVFMVLKRSSFCIFSIDNEQD</sequence>
<organism evidence="5 6">
    <name type="scientific">Anaeromyces robustus</name>
    <dbReference type="NCBI Taxonomy" id="1754192"/>
    <lineage>
        <taxon>Eukaryota</taxon>
        <taxon>Fungi</taxon>
        <taxon>Fungi incertae sedis</taxon>
        <taxon>Chytridiomycota</taxon>
        <taxon>Chytridiomycota incertae sedis</taxon>
        <taxon>Neocallimastigomycetes</taxon>
        <taxon>Neocallimastigales</taxon>
        <taxon>Neocallimastigaceae</taxon>
        <taxon>Anaeromyces</taxon>
    </lineage>
</organism>
<proteinExistence type="predicted"/>
<dbReference type="InterPro" id="IPR037895">
    <property type="entry name" value="NUDCD1"/>
</dbReference>
<evidence type="ECO:0000256" key="4">
    <source>
        <dbReference type="ARBA" id="ARBA00023242"/>
    </source>
</evidence>
<reference evidence="5 6" key="1">
    <citation type="submission" date="2016-08" db="EMBL/GenBank/DDBJ databases">
        <title>A Parts List for Fungal Cellulosomes Revealed by Comparative Genomics.</title>
        <authorList>
            <consortium name="DOE Joint Genome Institute"/>
            <person name="Haitjema C.H."/>
            <person name="Gilmore S.P."/>
            <person name="Henske J.K."/>
            <person name="Solomon K.V."/>
            <person name="De Groot R."/>
            <person name="Kuo A."/>
            <person name="Mondo S.J."/>
            <person name="Salamov A.A."/>
            <person name="Labutti K."/>
            <person name="Zhao Z."/>
            <person name="Chiniquy J."/>
            <person name="Barry K."/>
            <person name="Brewer H.M."/>
            <person name="Purvine S.O."/>
            <person name="Wright A.T."/>
            <person name="Boxma B."/>
            <person name="Van Alen T."/>
            <person name="Hackstein J.H."/>
            <person name="Baker S.E."/>
            <person name="Grigoriev I.V."/>
            <person name="O'Malley M.A."/>
        </authorList>
    </citation>
    <scope>NUCLEOTIDE SEQUENCE [LARGE SCALE GENOMIC DNA]</scope>
    <source>
        <strain evidence="5 6">S4</strain>
    </source>
</reference>
<dbReference type="OrthoDB" id="2158889at2759"/>
<evidence type="ECO:0000256" key="3">
    <source>
        <dbReference type="ARBA" id="ARBA00022490"/>
    </source>
</evidence>
<reference evidence="5 6" key="2">
    <citation type="submission" date="2016-08" db="EMBL/GenBank/DDBJ databases">
        <title>Pervasive Adenine N6-methylation of Active Genes in Fungi.</title>
        <authorList>
            <consortium name="DOE Joint Genome Institute"/>
            <person name="Mondo S.J."/>
            <person name="Dannebaum R.O."/>
            <person name="Kuo R.C."/>
            <person name="Labutti K."/>
            <person name="Haridas S."/>
            <person name="Kuo A."/>
            <person name="Salamov A."/>
            <person name="Ahrendt S.R."/>
            <person name="Lipzen A."/>
            <person name="Sullivan W."/>
            <person name="Andreopoulos W.B."/>
            <person name="Clum A."/>
            <person name="Lindquist E."/>
            <person name="Daum C."/>
            <person name="Ramamoorthy G.K."/>
            <person name="Gryganskyi A."/>
            <person name="Culley D."/>
            <person name="Magnuson J.K."/>
            <person name="James T.Y."/>
            <person name="O'Malley M.A."/>
            <person name="Stajich J.E."/>
            <person name="Spatafora J.W."/>
            <person name="Visel A."/>
            <person name="Grigoriev I.V."/>
        </authorList>
    </citation>
    <scope>NUCLEOTIDE SEQUENCE [LARGE SCALE GENOMIC DNA]</scope>
    <source>
        <strain evidence="5 6">S4</strain>
    </source>
</reference>